<evidence type="ECO:0000256" key="9">
    <source>
        <dbReference type="ARBA" id="ARBA00023118"/>
    </source>
</evidence>
<dbReference type="Pfam" id="PF00270">
    <property type="entry name" value="DEAD"/>
    <property type="match status" value="1"/>
</dbReference>
<comment type="similarity">
    <text evidence="2">In the central section; belongs to the CRISPR-associated helicase Cas3 family.</text>
</comment>
<dbReference type="PANTHER" id="PTHR47959:SF16">
    <property type="entry name" value="CRISPR-ASSOCIATED NUCLEASE_HELICASE CAS3-RELATED"/>
    <property type="match status" value="1"/>
</dbReference>
<evidence type="ECO:0000256" key="7">
    <source>
        <dbReference type="ARBA" id="ARBA00022806"/>
    </source>
</evidence>
<evidence type="ECO:0000259" key="12">
    <source>
        <dbReference type="PROSITE" id="PS51643"/>
    </source>
</evidence>
<dbReference type="Proteomes" id="UP000218615">
    <property type="component" value="Unassembled WGS sequence"/>
</dbReference>
<protein>
    <recommendedName>
        <fullName evidence="15">CRISPR-associated helicase Cas3</fullName>
    </recommendedName>
</protein>
<evidence type="ECO:0000256" key="6">
    <source>
        <dbReference type="ARBA" id="ARBA00022801"/>
    </source>
</evidence>
<dbReference type="PROSITE" id="PS51194">
    <property type="entry name" value="HELICASE_CTER"/>
    <property type="match status" value="1"/>
</dbReference>
<dbReference type="InterPro" id="IPR050079">
    <property type="entry name" value="DEAD_box_RNA_helicase"/>
</dbReference>
<evidence type="ECO:0000313" key="14">
    <source>
        <dbReference type="Proteomes" id="UP000218615"/>
    </source>
</evidence>
<keyword evidence="14" id="KW-1185">Reference proteome</keyword>
<evidence type="ECO:0000259" key="10">
    <source>
        <dbReference type="PROSITE" id="PS51192"/>
    </source>
</evidence>
<dbReference type="GO" id="GO:0016787">
    <property type="term" value="F:hydrolase activity"/>
    <property type="evidence" value="ECO:0007669"/>
    <property type="project" value="UniProtKB-KW"/>
</dbReference>
<dbReference type="InterPro" id="IPR006483">
    <property type="entry name" value="CRISPR-assoc_Cas3_HD"/>
</dbReference>
<dbReference type="InterPro" id="IPR054712">
    <property type="entry name" value="Cas3-like_dom"/>
</dbReference>
<accession>A0A284VNH2</accession>
<keyword evidence="7" id="KW-0347">Helicase</keyword>
<dbReference type="Pfam" id="PF18019">
    <property type="entry name" value="Cas3_HD"/>
    <property type="match status" value="1"/>
</dbReference>
<evidence type="ECO:0000313" key="13">
    <source>
        <dbReference type="EMBL" id="SNQ60759.1"/>
    </source>
</evidence>
<keyword evidence="8" id="KW-0067">ATP-binding</keyword>
<feature type="domain" description="HD Cas3-type" evidence="12">
    <location>
        <begin position="4"/>
        <end position="259"/>
    </location>
</feature>
<evidence type="ECO:0008006" key="15">
    <source>
        <dbReference type="Google" id="ProtNLM"/>
    </source>
</evidence>
<organism evidence="13 14">
    <name type="scientific">Candidatus Methanoperedens nitratireducens</name>
    <dbReference type="NCBI Taxonomy" id="1392998"/>
    <lineage>
        <taxon>Archaea</taxon>
        <taxon>Methanobacteriati</taxon>
        <taxon>Methanobacteriota</taxon>
        <taxon>Stenosarchaea group</taxon>
        <taxon>Methanomicrobia</taxon>
        <taxon>Methanosarcinales</taxon>
        <taxon>ANME-2 cluster</taxon>
        <taxon>Candidatus Methanoperedentaceae</taxon>
        <taxon>Candidatus Methanoperedens</taxon>
    </lineage>
</organism>
<proteinExistence type="inferred from homology"/>
<keyword evidence="3" id="KW-0540">Nuclease</keyword>
<evidence type="ECO:0000256" key="2">
    <source>
        <dbReference type="ARBA" id="ARBA00009046"/>
    </source>
</evidence>
<dbReference type="PANTHER" id="PTHR47959">
    <property type="entry name" value="ATP-DEPENDENT RNA HELICASE RHLE-RELATED"/>
    <property type="match status" value="1"/>
</dbReference>
<dbReference type="GO" id="GO:0046872">
    <property type="term" value="F:metal ion binding"/>
    <property type="evidence" value="ECO:0007669"/>
    <property type="project" value="UniProtKB-KW"/>
</dbReference>
<keyword evidence="9" id="KW-0051">Antiviral defense</keyword>
<evidence type="ECO:0000256" key="8">
    <source>
        <dbReference type="ARBA" id="ARBA00022840"/>
    </source>
</evidence>
<dbReference type="GO" id="GO:0005829">
    <property type="term" value="C:cytosol"/>
    <property type="evidence" value="ECO:0007669"/>
    <property type="project" value="TreeGrafter"/>
</dbReference>
<dbReference type="GO" id="GO:0051607">
    <property type="term" value="P:defense response to virus"/>
    <property type="evidence" value="ECO:0007669"/>
    <property type="project" value="UniProtKB-KW"/>
</dbReference>
<evidence type="ECO:0000256" key="3">
    <source>
        <dbReference type="ARBA" id="ARBA00022722"/>
    </source>
</evidence>
<dbReference type="AlphaFoldDB" id="A0A284VNH2"/>
<dbReference type="Pfam" id="PF22590">
    <property type="entry name" value="Cas3-like_C_2"/>
    <property type="match status" value="1"/>
</dbReference>
<dbReference type="InterPro" id="IPR001650">
    <property type="entry name" value="Helicase_C-like"/>
</dbReference>
<gene>
    <name evidence="13" type="ORF">MNV_2010007</name>
</gene>
<dbReference type="Gene3D" id="3.40.50.300">
    <property type="entry name" value="P-loop containing nucleotide triphosphate hydrolases"/>
    <property type="match status" value="2"/>
</dbReference>
<dbReference type="NCBIfam" id="TIGR01587">
    <property type="entry name" value="cas3_core"/>
    <property type="match status" value="1"/>
</dbReference>
<dbReference type="PROSITE" id="PS51192">
    <property type="entry name" value="HELICASE_ATP_BIND_1"/>
    <property type="match status" value="1"/>
</dbReference>
<keyword evidence="5" id="KW-0547">Nucleotide-binding</keyword>
<evidence type="ECO:0000256" key="4">
    <source>
        <dbReference type="ARBA" id="ARBA00022723"/>
    </source>
</evidence>
<reference evidence="14" key="1">
    <citation type="submission" date="2017-06" db="EMBL/GenBank/DDBJ databases">
        <authorList>
            <person name="Cremers G."/>
        </authorList>
    </citation>
    <scope>NUCLEOTIDE SEQUENCE [LARGE SCALE GENOMIC DNA]</scope>
</reference>
<dbReference type="InterPro" id="IPR038257">
    <property type="entry name" value="CRISPR-assoc_Cas3_HD_sf"/>
</dbReference>
<dbReference type="GO" id="GO:0140097">
    <property type="term" value="F:catalytic activity, acting on DNA"/>
    <property type="evidence" value="ECO:0007669"/>
    <property type="project" value="UniProtKB-ARBA"/>
</dbReference>
<dbReference type="EMBL" id="FZMP01000115">
    <property type="protein sequence ID" value="SNQ60759.1"/>
    <property type="molecule type" value="Genomic_DNA"/>
</dbReference>
<keyword evidence="6" id="KW-0378">Hydrolase</keyword>
<dbReference type="GO" id="GO:0005524">
    <property type="term" value="F:ATP binding"/>
    <property type="evidence" value="ECO:0007669"/>
    <property type="project" value="UniProtKB-KW"/>
</dbReference>
<dbReference type="OrthoDB" id="43851at2157"/>
<comment type="similarity">
    <text evidence="1">In the N-terminal section; belongs to the CRISPR-associated nuclease Cas3-HD family.</text>
</comment>
<dbReference type="GO" id="GO:0004518">
    <property type="term" value="F:nuclease activity"/>
    <property type="evidence" value="ECO:0007669"/>
    <property type="project" value="UniProtKB-KW"/>
</dbReference>
<dbReference type="Gene3D" id="1.10.3210.30">
    <property type="match status" value="1"/>
</dbReference>
<feature type="domain" description="Helicase C-terminal" evidence="11">
    <location>
        <begin position="541"/>
        <end position="700"/>
    </location>
</feature>
<dbReference type="PROSITE" id="PS51643">
    <property type="entry name" value="HD_CAS3"/>
    <property type="match status" value="1"/>
</dbReference>
<dbReference type="InterPro" id="IPR011545">
    <property type="entry name" value="DEAD/DEAH_box_helicase_dom"/>
</dbReference>
<dbReference type="InterPro" id="IPR027417">
    <property type="entry name" value="P-loop_NTPase"/>
</dbReference>
<dbReference type="SMART" id="SM00487">
    <property type="entry name" value="DEXDc"/>
    <property type="match status" value="1"/>
</dbReference>
<dbReference type="GO" id="GO:0003676">
    <property type="term" value="F:nucleic acid binding"/>
    <property type="evidence" value="ECO:0007669"/>
    <property type="project" value="InterPro"/>
</dbReference>
<dbReference type="InterPro" id="IPR006474">
    <property type="entry name" value="Helicase_Cas3_CRISPR-ass_core"/>
</dbReference>
<evidence type="ECO:0000256" key="1">
    <source>
        <dbReference type="ARBA" id="ARBA00006847"/>
    </source>
</evidence>
<keyword evidence="4" id="KW-0479">Metal-binding</keyword>
<sequence>MTYFGKPKQCYKCHIEAVYNSWKKLYYQKENVIKDLCNRYAVSQDRFKIASLLTVAFHDAGKPSLSFQYAMSKLVQKEEDSNPHIFCNTCNIPLISLSLSNKIKPYRHEIISGLALLYLGSKYNESSGKLEANGFPFEFFAAIGHHKPINPDSFRREWNEFFGDSNELDRIGYSEEQWNHVTEVARIVFEKEGISLPNIAWKEVNKDGQTIIESVKEKIDTIPLEVQEAIDNSGETNVIGRIRETYALLKSLLISADWEGSDWEGLSKIQIHSTVNTSADDFWRRVKEDVEQDSSKTFEIRDFQTELTKLSGHGIAVAPTGSGKTEGAIAWALTNKKSNGKILYVLPNQVLTNSIYERLVKYFGEKNVGLLHSSALLYQILNRVDTDEPEQYDPNEFVPNKNEKEMHRLNKMMFRPIMVTTVDQLLMTAFNGNKRWSVIMGEVMGGAIIFDEVHAYDGHMLALLERVARELRDYSKMLFMSATMPKNLIDFLSKLLGMDGEDHVIKDISLLQNARNEYIPVVDKKGELKLLFDNNKIPKETLNDIEKFIENGKRVAIVCNTVRTSQEIYRQLESNENIMCLHSRFIAKDRREKENRLKKDKTKSRHEQSWPQILVATQVIECGMDIDYDILFTEGAPLEAIIQRAGRVNRERGTDKGRVYVFQQDEASKRFYPPEITEKGLKILNAKAKSNAELTEEELIKMVEQVYEDKKFENDVRFLNTRRVLDELIYDIGAVQDLPETDLHTRFVTYKMVEVVPEHFWDKIKDMNQFVIMEHLIKMPLWAYLLAKSKGIDDKWKVMNMDYDDKIGGTFENNIKNRLELKYDVLFA</sequence>
<feature type="domain" description="Helicase ATP-binding" evidence="10">
    <location>
        <begin position="305"/>
        <end position="502"/>
    </location>
</feature>
<dbReference type="InterPro" id="IPR014001">
    <property type="entry name" value="Helicase_ATP-bd"/>
</dbReference>
<name>A0A284VNH2_9EURY</name>
<dbReference type="RefSeq" id="WP_096205228.1">
    <property type="nucleotide sequence ID" value="NZ_FZMP01000115.1"/>
</dbReference>
<dbReference type="SUPFAM" id="SSF52540">
    <property type="entry name" value="P-loop containing nucleoside triphosphate hydrolases"/>
    <property type="match status" value="1"/>
</dbReference>
<dbReference type="GO" id="GO:0003724">
    <property type="term" value="F:RNA helicase activity"/>
    <property type="evidence" value="ECO:0007669"/>
    <property type="project" value="TreeGrafter"/>
</dbReference>
<evidence type="ECO:0000256" key="5">
    <source>
        <dbReference type="ARBA" id="ARBA00022741"/>
    </source>
</evidence>
<evidence type="ECO:0000259" key="11">
    <source>
        <dbReference type="PROSITE" id="PS51194"/>
    </source>
</evidence>
<dbReference type="SMART" id="SM00490">
    <property type="entry name" value="HELICc"/>
    <property type="match status" value="1"/>
</dbReference>